<proteinExistence type="predicted"/>
<sequence>MLCMLHNSATLILSSNSFLSYLAVGIQSQKVAGIGTLDASGRLVIVPDWNERFAPVTQSTNVLMESITSFYRDAWTCWRNIPVLDRDHMWNYFRDWNRNFSDYKLLLLVLKILLSVIILTMSVFEESAYLRFYVPILSQITIMWTAFETEEKPNWMLEDVWARLSERWKKSQTSDTQVGSSNQPSDDDEASILPEAIGGVKEGEAHNLGSQRCSACREEIDSLRRQVQKLSKKQKRDRLSYARLENLVQNLTVIRRGDEAKALLGEN</sequence>
<protein>
    <submittedName>
        <fullName evidence="2">Uncharacterized protein</fullName>
    </submittedName>
</protein>
<evidence type="ECO:0000256" key="1">
    <source>
        <dbReference type="SAM" id="Phobius"/>
    </source>
</evidence>
<feature type="transmembrane region" description="Helical" evidence="1">
    <location>
        <begin position="105"/>
        <end position="124"/>
    </location>
</feature>
<keyword evidence="1" id="KW-0812">Transmembrane</keyword>
<keyword evidence="1" id="KW-1133">Transmembrane helix</keyword>
<evidence type="ECO:0000313" key="2">
    <source>
        <dbReference type="EMBL" id="PHT53777.1"/>
    </source>
</evidence>
<comment type="caution">
    <text evidence="2">The sequence shown here is derived from an EMBL/GenBank/DDBJ whole genome shotgun (WGS) entry which is preliminary data.</text>
</comment>
<dbReference type="AlphaFoldDB" id="A0A2G2X8H8"/>
<reference evidence="2 3" key="1">
    <citation type="journal article" date="2017" name="Genome Biol.">
        <title>New reference genome sequences of hot pepper reveal the massive evolution of plant disease-resistance genes by retroduplication.</title>
        <authorList>
            <person name="Kim S."/>
            <person name="Park J."/>
            <person name="Yeom S.I."/>
            <person name="Kim Y.M."/>
            <person name="Seo E."/>
            <person name="Kim K.T."/>
            <person name="Kim M.S."/>
            <person name="Lee J.M."/>
            <person name="Cheong K."/>
            <person name="Shin H.S."/>
            <person name="Kim S.B."/>
            <person name="Han K."/>
            <person name="Lee J."/>
            <person name="Park M."/>
            <person name="Lee H.A."/>
            <person name="Lee H.Y."/>
            <person name="Lee Y."/>
            <person name="Oh S."/>
            <person name="Lee J.H."/>
            <person name="Choi E."/>
            <person name="Choi E."/>
            <person name="Lee S.E."/>
            <person name="Jeon J."/>
            <person name="Kim H."/>
            <person name="Choi G."/>
            <person name="Song H."/>
            <person name="Lee J."/>
            <person name="Lee S.C."/>
            <person name="Kwon J.K."/>
            <person name="Lee H.Y."/>
            <person name="Koo N."/>
            <person name="Hong Y."/>
            <person name="Kim R.W."/>
            <person name="Kang W.H."/>
            <person name="Huh J.H."/>
            <person name="Kang B.C."/>
            <person name="Yang T.J."/>
            <person name="Lee Y.H."/>
            <person name="Bennetzen J.L."/>
            <person name="Choi D."/>
        </authorList>
    </citation>
    <scope>NUCLEOTIDE SEQUENCE [LARGE SCALE GENOMIC DNA]</scope>
    <source>
        <strain evidence="3">cv. PBC81</strain>
    </source>
</reference>
<dbReference type="EMBL" id="MLFT02000003">
    <property type="protein sequence ID" value="PHT53777.1"/>
    <property type="molecule type" value="Genomic_DNA"/>
</dbReference>
<accession>A0A2G2X8H8</accession>
<gene>
    <name evidence="2" type="ORF">CQW23_08239</name>
</gene>
<organism evidence="2 3">
    <name type="scientific">Capsicum baccatum</name>
    <name type="common">Peruvian pepper</name>
    <dbReference type="NCBI Taxonomy" id="33114"/>
    <lineage>
        <taxon>Eukaryota</taxon>
        <taxon>Viridiplantae</taxon>
        <taxon>Streptophyta</taxon>
        <taxon>Embryophyta</taxon>
        <taxon>Tracheophyta</taxon>
        <taxon>Spermatophyta</taxon>
        <taxon>Magnoliopsida</taxon>
        <taxon>eudicotyledons</taxon>
        <taxon>Gunneridae</taxon>
        <taxon>Pentapetalae</taxon>
        <taxon>asterids</taxon>
        <taxon>lamiids</taxon>
        <taxon>Solanales</taxon>
        <taxon>Solanaceae</taxon>
        <taxon>Solanoideae</taxon>
        <taxon>Capsiceae</taxon>
        <taxon>Capsicum</taxon>
    </lineage>
</organism>
<dbReference type="OrthoDB" id="1286668at2759"/>
<dbReference type="STRING" id="33114.A0A2G2X8H8"/>
<keyword evidence="1" id="KW-0472">Membrane</keyword>
<reference evidence="3" key="2">
    <citation type="journal article" date="2017" name="J. Anim. Genet.">
        <title>Multiple reference genome sequences of hot pepper reveal the massive evolution of plant disease resistance genes by retroduplication.</title>
        <authorList>
            <person name="Kim S."/>
            <person name="Park J."/>
            <person name="Yeom S.-I."/>
            <person name="Kim Y.-M."/>
            <person name="Seo E."/>
            <person name="Kim K.-T."/>
            <person name="Kim M.-S."/>
            <person name="Lee J.M."/>
            <person name="Cheong K."/>
            <person name="Shin H.-S."/>
            <person name="Kim S.-B."/>
            <person name="Han K."/>
            <person name="Lee J."/>
            <person name="Park M."/>
            <person name="Lee H.-A."/>
            <person name="Lee H.-Y."/>
            <person name="Lee Y."/>
            <person name="Oh S."/>
            <person name="Lee J.H."/>
            <person name="Choi E."/>
            <person name="Choi E."/>
            <person name="Lee S.E."/>
            <person name="Jeon J."/>
            <person name="Kim H."/>
            <person name="Choi G."/>
            <person name="Song H."/>
            <person name="Lee J."/>
            <person name="Lee S.-C."/>
            <person name="Kwon J.-K."/>
            <person name="Lee H.-Y."/>
            <person name="Koo N."/>
            <person name="Hong Y."/>
            <person name="Kim R.W."/>
            <person name="Kang W.-H."/>
            <person name="Huh J.H."/>
            <person name="Kang B.-C."/>
            <person name="Yang T.-J."/>
            <person name="Lee Y.-H."/>
            <person name="Bennetzen J.L."/>
            <person name="Choi D."/>
        </authorList>
    </citation>
    <scope>NUCLEOTIDE SEQUENCE [LARGE SCALE GENOMIC DNA]</scope>
    <source>
        <strain evidence="3">cv. PBC81</strain>
    </source>
</reference>
<dbReference type="Proteomes" id="UP000224567">
    <property type="component" value="Unassembled WGS sequence"/>
</dbReference>
<name>A0A2G2X8H8_CAPBA</name>
<evidence type="ECO:0000313" key="3">
    <source>
        <dbReference type="Proteomes" id="UP000224567"/>
    </source>
</evidence>
<keyword evidence="3" id="KW-1185">Reference proteome</keyword>